<evidence type="ECO:0000256" key="9">
    <source>
        <dbReference type="ARBA" id="ARBA00022737"/>
    </source>
</evidence>
<evidence type="ECO:0000256" key="12">
    <source>
        <dbReference type="ARBA" id="ARBA00022833"/>
    </source>
</evidence>
<gene>
    <name evidence="17" type="ORF">M0R45_003756</name>
</gene>
<evidence type="ECO:0000256" key="1">
    <source>
        <dbReference type="ARBA" id="ARBA00001798"/>
    </source>
</evidence>
<dbReference type="InterPro" id="IPR001841">
    <property type="entry name" value="Znf_RING"/>
</dbReference>
<comment type="pathway">
    <text evidence="4">Protein modification; protein ubiquitination.</text>
</comment>
<dbReference type="PANTHER" id="PTHR11685">
    <property type="entry name" value="RBR FAMILY RING FINGER AND IBR DOMAIN-CONTAINING"/>
    <property type="match status" value="1"/>
</dbReference>
<keyword evidence="18" id="KW-1185">Reference proteome</keyword>
<dbReference type="GO" id="GO:0016567">
    <property type="term" value="P:protein ubiquitination"/>
    <property type="evidence" value="ECO:0007669"/>
    <property type="project" value="InterPro"/>
</dbReference>
<evidence type="ECO:0000256" key="4">
    <source>
        <dbReference type="ARBA" id="ARBA00004906"/>
    </source>
</evidence>
<evidence type="ECO:0000256" key="3">
    <source>
        <dbReference type="ARBA" id="ARBA00003976"/>
    </source>
</evidence>
<dbReference type="FunFam" id="3.30.40.10:FF:000230">
    <property type="entry name" value="RBR-type E3 ubiquitin transferase"/>
    <property type="match status" value="1"/>
</dbReference>
<dbReference type="Proteomes" id="UP001457282">
    <property type="component" value="Unassembled WGS sequence"/>
</dbReference>
<keyword evidence="9" id="KW-0677">Repeat</keyword>
<keyword evidence="12" id="KW-0862">Zinc</keyword>
<dbReference type="InterPro" id="IPR031127">
    <property type="entry name" value="E3_UB_ligase_RBR"/>
</dbReference>
<feature type="domain" description="RING-type" evidence="15">
    <location>
        <begin position="122"/>
        <end position="168"/>
    </location>
</feature>
<comment type="cofactor">
    <cofactor evidence="2">
        <name>Zn(2+)</name>
        <dbReference type="ChEBI" id="CHEBI:29105"/>
    </cofactor>
</comment>
<evidence type="ECO:0000313" key="17">
    <source>
        <dbReference type="EMBL" id="KAK9948169.1"/>
    </source>
</evidence>
<evidence type="ECO:0000256" key="11">
    <source>
        <dbReference type="ARBA" id="ARBA00022786"/>
    </source>
</evidence>
<name>A0AAW1YG88_RUBAR</name>
<evidence type="ECO:0000256" key="14">
    <source>
        <dbReference type="SAM" id="MobiDB-lite"/>
    </source>
</evidence>
<dbReference type="Pfam" id="PF01485">
    <property type="entry name" value="IBR"/>
    <property type="match status" value="2"/>
</dbReference>
<dbReference type="CDD" id="cd22582">
    <property type="entry name" value="BRcat_RBR_unk"/>
    <property type="match status" value="1"/>
</dbReference>
<dbReference type="Gene3D" id="3.30.40.10">
    <property type="entry name" value="Zinc/RING finger domain, C3HC4 (zinc finger)"/>
    <property type="match status" value="1"/>
</dbReference>
<dbReference type="InterPro" id="IPR017907">
    <property type="entry name" value="Znf_RING_CS"/>
</dbReference>
<evidence type="ECO:0000256" key="7">
    <source>
        <dbReference type="ARBA" id="ARBA00022679"/>
    </source>
</evidence>
<protein>
    <recommendedName>
        <fullName evidence="6">RBR-type E3 ubiquitin transferase</fullName>
        <ecNumber evidence="6">2.3.2.31</ecNumber>
    </recommendedName>
</protein>
<dbReference type="CDD" id="cd22584">
    <property type="entry name" value="Rcat_RBR_unk"/>
    <property type="match status" value="1"/>
</dbReference>
<dbReference type="GO" id="GO:0061630">
    <property type="term" value="F:ubiquitin protein ligase activity"/>
    <property type="evidence" value="ECO:0007669"/>
    <property type="project" value="UniProtKB-EC"/>
</dbReference>
<comment type="similarity">
    <text evidence="5">Belongs to the RBR family. Ariadne subfamily.</text>
</comment>
<dbReference type="PROSITE" id="PS50089">
    <property type="entry name" value="ZF_RING_2"/>
    <property type="match status" value="1"/>
</dbReference>
<reference evidence="17 18" key="1">
    <citation type="journal article" date="2023" name="G3 (Bethesda)">
        <title>A chromosome-length genome assembly and annotation of blackberry (Rubus argutus, cv. 'Hillquist').</title>
        <authorList>
            <person name="Bruna T."/>
            <person name="Aryal R."/>
            <person name="Dudchenko O."/>
            <person name="Sargent D.J."/>
            <person name="Mead D."/>
            <person name="Buti M."/>
            <person name="Cavallini A."/>
            <person name="Hytonen T."/>
            <person name="Andres J."/>
            <person name="Pham M."/>
            <person name="Weisz D."/>
            <person name="Mascagni F."/>
            <person name="Usai G."/>
            <person name="Natali L."/>
            <person name="Bassil N."/>
            <person name="Fernandez G.E."/>
            <person name="Lomsadze A."/>
            <person name="Armour M."/>
            <person name="Olukolu B."/>
            <person name="Poorten T."/>
            <person name="Britton C."/>
            <person name="Davik J."/>
            <person name="Ashrafi H."/>
            <person name="Aiden E.L."/>
            <person name="Borodovsky M."/>
            <person name="Worthington M."/>
        </authorList>
    </citation>
    <scope>NUCLEOTIDE SEQUENCE [LARGE SCALE GENOMIC DNA]</scope>
    <source>
        <strain evidence="17">PI 553951</strain>
    </source>
</reference>
<dbReference type="InterPro" id="IPR013083">
    <property type="entry name" value="Znf_RING/FYVE/PHD"/>
</dbReference>
<dbReference type="Gene3D" id="1.20.120.1750">
    <property type="match status" value="1"/>
</dbReference>
<feature type="domain" description="RING-type" evidence="16">
    <location>
        <begin position="118"/>
        <end position="326"/>
    </location>
</feature>
<dbReference type="SUPFAM" id="SSF57850">
    <property type="entry name" value="RING/U-box"/>
    <property type="match status" value="3"/>
</dbReference>
<keyword evidence="8" id="KW-0479">Metal-binding</keyword>
<evidence type="ECO:0000256" key="5">
    <source>
        <dbReference type="ARBA" id="ARBA00005884"/>
    </source>
</evidence>
<comment type="catalytic activity">
    <reaction evidence="1">
        <text>[E2 ubiquitin-conjugating enzyme]-S-ubiquitinyl-L-cysteine + [acceptor protein]-L-lysine = [E2 ubiquitin-conjugating enzyme]-L-cysteine + [acceptor protein]-N(6)-ubiquitinyl-L-lysine.</text>
        <dbReference type="EC" id="2.3.2.31"/>
    </reaction>
</comment>
<dbReference type="InterPro" id="IPR002867">
    <property type="entry name" value="IBR_dom"/>
</dbReference>
<evidence type="ECO:0000259" key="15">
    <source>
        <dbReference type="PROSITE" id="PS50089"/>
    </source>
</evidence>
<evidence type="ECO:0000256" key="10">
    <source>
        <dbReference type="ARBA" id="ARBA00022771"/>
    </source>
</evidence>
<sequence>MLCKKLRSKAPQSQSGSLDIVTIEDDDVAVIFTPMSHKASTKSAAIDDQKDPCLLKSAHSPTNAGTFIDLSDDDDDEEVRILRFIPTKTHFGKRRRNPSTGGSVTEVGQSSNSLCDSPPFVCEICADDKHGYQSFPIENCSHVFCNDCVVNYIDSKLQENVASIRCPVPDCKGLLEPEYCRPVLPKQVFDRWGKAMCDAVILGSQKFYCPYKDCSALLIDDGEEVVRESQCPHCSRMFCAQCKVAWHVGIDCAGFQKLNADEKGNEDIMLRNLAQSQNWRRCPCCKFYVEKSIGCSYMKCRCGYAFCYNCGIQAVTHTGTCRSCYK</sequence>
<evidence type="ECO:0000259" key="16">
    <source>
        <dbReference type="PROSITE" id="PS51873"/>
    </source>
</evidence>
<evidence type="ECO:0000256" key="2">
    <source>
        <dbReference type="ARBA" id="ARBA00001947"/>
    </source>
</evidence>
<accession>A0AAW1YG88</accession>
<evidence type="ECO:0000256" key="8">
    <source>
        <dbReference type="ARBA" id="ARBA00022723"/>
    </source>
</evidence>
<dbReference type="EC" id="2.3.2.31" evidence="6"/>
<organism evidence="17 18">
    <name type="scientific">Rubus argutus</name>
    <name type="common">Southern blackberry</name>
    <dbReference type="NCBI Taxonomy" id="59490"/>
    <lineage>
        <taxon>Eukaryota</taxon>
        <taxon>Viridiplantae</taxon>
        <taxon>Streptophyta</taxon>
        <taxon>Embryophyta</taxon>
        <taxon>Tracheophyta</taxon>
        <taxon>Spermatophyta</taxon>
        <taxon>Magnoliopsida</taxon>
        <taxon>eudicotyledons</taxon>
        <taxon>Gunneridae</taxon>
        <taxon>Pentapetalae</taxon>
        <taxon>rosids</taxon>
        <taxon>fabids</taxon>
        <taxon>Rosales</taxon>
        <taxon>Rosaceae</taxon>
        <taxon>Rosoideae</taxon>
        <taxon>Rosoideae incertae sedis</taxon>
        <taxon>Rubus</taxon>
    </lineage>
</organism>
<dbReference type="AlphaFoldDB" id="A0AAW1YG88"/>
<keyword evidence="7" id="KW-0808">Transferase</keyword>
<evidence type="ECO:0000256" key="13">
    <source>
        <dbReference type="PROSITE-ProRule" id="PRU00175"/>
    </source>
</evidence>
<proteinExistence type="inferred from homology"/>
<feature type="region of interest" description="Disordered" evidence="14">
    <location>
        <begin position="92"/>
        <end position="113"/>
    </location>
</feature>
<comment type="function">
    <text evidence="3">Might act as an E3 ubiquitin-protein ligase, or as part of E3 complex, which accepts ubiquitin from specific E2 ubiquitin-conjugating enzymes and then transfers it to substrates.</text>
</comment>
<keyword evidence="11" id="KW-0833">Ubl conjugation pathway</keyword>
<keyword evidence="10 13" id="KW-0863">Zinc-finger</keyword>
<dbReference type="EMBL" id="JBEDUW010000001">
    <property type="protein sequence ID" value="KAK9948169.1"/>
    <property type="molecule type" value="Genomic_DNA"/>
</dbReference>
<feature type="compositionally biased region" description="Polar residues" evidence="14">
    <location>
        <begin position="98"/>
        <end position="113"/>
    </location>
</feature>
<dbReference type="PROSITE" id="PS51873">
    <property type="entry name" value="TRIAD"/>
    <property type="match status" value="1"/>
</dbReference>
<evidence type="ECO:0000256" key="6">
    <source>
        <dbReference type="ARBA" id="ARBA00012251"/>
    </source>
</evidence>
<dbReference type="PROSITE" id="PS00518">
    <property type="entry name" value="ZF_RING_1"/>
    <property type="match status" value="1"/>
</dbReference>
<dbReference type="GO" id="GO:0008270">
    <property type="term" value="F:zinc ion binding"/>
    <property type="evidence" value="ECO:0007669"/>
    <property type="project" value="UniProtKB-KW"/>
</dbReference>
<dbReference type="SMART" id="SM00647">
    <property type="entry name" value="IBR"/>
    <property type="match status" value="2"/>
</dbReference>
<evidence type="ECO:0000313" key="18">
    <source>
        <dbReference type="Proteomes" id="UP001457282"/>
    </source>
</evidence>
<comment type="caution">
    <text evidence="17">The sequence shown here is derived from an EMBL/GenBank/DDBJ whole genome shotgun (WGS) entry which is preliminary data.</text>
</comment>
<dbReference type="InterPro" id="IPR044066">
    <property type="entry name" value="TRIAD_supradom"/>
</dbReference>